<dbReference type="GO" id="GO:0008270">
    <property type="term" value="F:zinc ion binding"/>
    <property type="evidence" value="ECO:0007669"/>
    <property type="project" value="UniProtKB-KW"/>
</dbReference>
<sequence>MTAVGEAVAWSVRVRGTVQGVGFRPFVHRLATGLRLDGAVRNDGGDVVIDVAGPDRAVRRLIDALRTGGPQAADVTEVVVGRTATAPPPGFRVIDSATGAVPPAFAGLPADLATCADCLAEVFDPADRRYRYPFTNCTACGPRATIVDELPYDRARTAMAGFPLCRRCAAEYHDPADRRFHAEPVACPACGPRLAWNAGRRAASGEDALAAACDAIARGRIVAVKGLGGYQLICDATDPDTVDRLRRRKARARKPFAVMVAGLPAAAAVADLADTERATLTCPAHPIVLTTARPGAGLAAGVAPGVDRIGLFLPCTPLHHLLLRALARPLVVTSGNRAGEPIAIADTDAADRLTGIADGHLSHDRPIRARYDDSVVQVVAGVRRMLRRARGYAPAALPLPVAAPQPILAVGAQLKHAFALARGGSALLGPHGGDLADADTLAAFRATVAQLSRLHRFEAQAVAHDLHPDYLSTGYARDTAPGTRRIGVQHHHAHVVSCAAEHGVEGPFLGVAYDGLGYGDDGALWGGEVLLATYTGFRRLGRFGRAPLPGGEAAVRRPVRMALGYLYGGEFPLPPAPAPACRDRMPAAEHATIRRMIERGVRSPYASSAGRFLDAVAGLLGLCDEAGYEGEAAVLLEAAAHRARRPARPLPWRLARSGGLWVYDWSPTFAALLRRSAAGVPVTELAAAVHRTVVDVTVALCARAAERTGVTVVCLSGGCLQNRILATDLPAGLRAAGLTALLNRDVPANDGGICYGQAAVAAARLAEGD</sequence>
<dbReference type="AlphaFoldDB" id="A0A561VLT4"/>
<dbReference type="InterPro" id="IPR051060">
    <property type="entry name" value="Carbamoyltrans_HypF-like"/>
</dbReference>
<dbReference type="Proteomes" id="UP000320239">
    <property type="component" value="Unassembled WGS sequence"/>
</dbReference>
<dbReference type="PANTHER" id="PTHR42959">
    <property type="entry name" value="CARBAMOYLTRANSFERASE"/>
    <property type="match status" value="1"/>
</dbReference>
<organism evidence="12 13">
    <name type="scientific">Actinoplanes teichomyceticus</name>
    <dbReference type="NCBI Taxonomy" id="1867"/>
    <lineage>
        <taxon>Bacteria</taxon>
        <taxon>Bacillati</taxon>
        <taxon>Actinomycetota</taxon>
        <taxon>Actinomycetes</taxon>
        <taxon>Micromonosporales</taxon>
        <taxon>Micromonosporaceae</taxon>
        <taxon>Actinoplanes</taxon>
    </lineage>
</organism>
<dbReference type="PROSITE" id="PS51160">
    <property type="entry name" value="ACYLPHOSPHATASE_3"/>
    <property type="match status" value="1"/>
</dbReference>
<dbReference type="Pfam" id="PF00708">
    <property type="entry name" value="Acylphosphatase"/>
    <property type="match status" value="1"/>
</dbReference>
<dbReference type="PROSITE" id="PS00150">
    <property type="entry name" value="ACYLPHOSPHATASE_1"/>
    <property type="match status" value="1"/>
</dbReference>
<feature type="domain" description="Acylphosphatase-like" evidence="10">
    <location>
        <begin position="9"/>
        <end position="95"/>
    </location>
</feature>
<dbReference type="GO" id="GO:0003725">
    <property type="term" value="F:double-stranded RNA binding"/>
    <property type="evidence" value="ECO:0007669"/>
    <property type="project" value="InterPro"/>
</dbReference>
<dbReference type="GO" id="GO:0003998">
    <property type="term" value="F:acylphosphatase activity"/>
    <property type="evidence" value="ECO:0007669"/>
    <property type="project" value="UniProtKB-EC"/>
</dbReference>
<dbReference type="Gene3D" id="3.30.420.40">
    <property type="match status" value="1"/>
</dbReference>
<dbReference type="Pfam" id="PF01300">
    <property type="entry name" value="Sua5_yciO_yrdC"/>
    <property type="match status" value="1"/>
</dbReference>
<keyword evidence="3" id="KW-0436">Ligase</keyword>
<dbReference type="InterPro" id="IPR036046">
    <property type="entry name" value="Acylphosphatase-like_dom_sf"/>
</dbReference>
<dbReference type="EC" id="6.2.-.-" evidence="8"/>
<dbReference type="OrthoDB" id="9808093at2"/>
<evidence type="ECO:0000256" key="7">
    <source>
        <dbReference type="ARBA" id="ARBA00048220"/>
    </source>
</evidence>
<keyword evidence="6" id="KW-0862">Zinc</keyword>
<dbReference type="InterPro" id="IPR017945">
    <property type="entry name" value="DHBP_synth_RibB-like_a/b_dom"/>
</dbReference>
<evidence type="ECO:0000313" key="12">
    <source>
        <dbReference type="EMBL" id="TWG12568.1"/>
    </source>
</evidence>
<feature type="active site" evidence="9">
    <location>
        <position position="24"/>
    </location>
</feature>
<evidence type="ECO:0000256" key="5">
    <source>
        <dbReference type="ARBA" id="ARBA00022771"/>
    </source>
</evidence>
<dbReference type="PIRSF" id="PIRSF006256">
    <property type="entry name" value="CMPcnvr_hdrg_mat"/>
    <property type="match status" value="1"/>
</dbReference>
<gene>
    <name evidence="12" type="ORF">FHX34_105435</name>
</gene>
<evidence type="ECO:0000256" key="9">
    <source>
        <dbReference type="PROSITE-ProRule" id="PRU00520"/>
    </source>
</evidence>
<evidence type="ECO:0000313" key="13">
    <source>
        <dbReference type="Proteomes" id="UP000320239"/>
    </source>
</evidence>
<dbReference type="Pfam" id="PF07503">
    <property type="entry name" value="zf-HYPF"/>
    <property type="match status" value="2"/>
</dbReference>
<dbReference type="InterPro" id="IPR011125">
    <property type="entry name" value="Znf_HypF"/>
</dbReference>
<dbReference type="InterPro" id="IPR055128">
    <property type="entry name" value="HypF_C_2"/>
</dbReference>
<comment type="pathway">
    <text evidence="1">Protein modification; [NiFe] hydrogenase maturation.</text>
</comment>
<feature type="domain" description="YrdC-like" evidence="11">
    <location>
        <begin position="206"/>
        <end position="391"/>
    </location>
</feature>
<reference evidence="12 13" key="1">
    <citation type="submission" date="2019-06" db="EMBL/GenBank/DDBJ databases">
        <title>Sequencing the genomes of 1000 actinobacteria strains.</title>
        <authorList>
            <person name="Klenk H.-P."/>
        </authorList>
    </citation>
    <scope>NUCLEOTIDE SEQUENCE [LARGE SCALE GENOMIC DNA]</scope>
    <source>
        <strain evidence="12 13">DSM 43866</strain>
    </source>
</reference>
<dbReference type="GO" id="GO:0016874">
    <property type="term" value="F:ligase activity"/>
    <property type="evidence" value="ECO:0007669"/>
    <property type="project" value="UniProtKB-UniRule"/>
</dbReference>
<dbReference type="UniPathway" id="UPA00335"/>
<dbReference type="InterPro" id="IPR017968">
    <property type="entry name" value="Acylphosphatase_CS"/>
</dbReference>
<evidence type="ECO:0000256" key="4">
    <source>
        <dbReference type="ARBA" id="ARBA00022723"/>
    </source>
</evidence>
<comment type="catalytic activity">
    <reaction evidence="9">
        <text>an acyl phosphate + H2O = a carboxylate + phosphate + H(+)</text>
        <dbReference type="Rhea" id="RHEA:14965"/>
        <dbReference type="ChEBI" id="CHEBI:15377"/>
        <dbReference type="ChEBI" id="CHEBI:15378"/>
        <dbReference type="ChEBI" id="CHEBI:29067"/>
        <dbReference type="ChEBI" id="CHEBI:43474"/>
        <dbReference type="ChEBI" id="CHEBI:59918"/>
        <dbReference type="EC" id="3.6.1.7"/>
    </reaction>
</comment>
<keyword evidence="5" id="KW-0863">Zinc-finger</keyword>
<name>A0A561VLT4_ACTTI</name>
<evidence type="ECO:0000256" key="6">
    <source>
        <dbReference type="ARBA" id="ARBA00022833"/>
    </source>
</evidence>
<dbReference type="Gene3D" id="3.30.110.120">
    <property type="match status" value="1"/>
</dbReference>
<keyword evidence="13" id="KW-1185">Reference proteome</keyword>
<evidence type="ECO:0000259" key="11">
    <source>
        <dbReference type="PROSITE" id="PS51163"/>
    </source>
</evidence>
<dbReference type="SUPFAM" id="SSF54975">
    <property type="entry name" value="Acylphosphatase/BLUF domain-like"/>
    <property type="match status" value="1"/>
</dbReference>
<evidence type="ECO:0000256" key="3">
    <source>
        <dbReference type="ARBA" id="ARBA00022598"/>
    </source>
</evidence>
<comment type="similarity">
    <text evidence="2 8">Belongs to the carbamoyltransferase HypF family.</text>
</comment>
<protein>
    <recommendedName>
        <fullName evidence="8">Carbamoyltransferase</fullName>
        <ecNumber evidence="8">6.2.-.-</ecNumber>
    </recommendedName>
</protein>
<dbReference type="InterPro" id="IPR001792">
    <property type="entry name" value="Acylphosphatase-like_dom"/>
</dbReference>
<dbReference type="RefSeq" id="WP_122978862.1">
    <property type="nucleotide sequence ID" value="NZ_BOMX01000095.1"/>
</dbReference>
<dbReference type="Pfam" id="PF17788">
    <property type="entry name" value="HypF_C"/>
    <property type="match status" value="1"/>
</dbReference>
<dbReference type="InterPro" id="IPR041440">
    <property type="entry name" value="HypF_C"/>
</dbReference>
<dbReference type="PANTHER" id="PTHR42959:SF1">
    <property type="entry name" value="CARBAMOYLTRANSFERASE HYPF"/>
    <property type="match status" value="1"/>
</dbReference>
<evidence type="ECO:0000256" key="1">
    <source>
        <dbReference type="ARBA" id="ARBA00004711"/>
    </source>
</evidence>
<dbReference type="Pfam" id="PF22521">
    <property type="entry name" value="HypF_C_2"/>
    <property type="match status" value="1"/>
</dbReference>
<dbReference type="InterPro" id="IPR006070">
    <property type="entry name" value="Sua5-like_dom"/>
</dbReference>
<evidence type="ECO:0000259" key="10">
    <source>
        <dbReference type="PROSITE" id="PS51160"/>
    </source>
</evidence>
<evidence type="ECO:0000256" key="8">
    <source>
        <dbReference type="PIRNR" id="PIRNR006256"/>
    </source>
</evidence>
<dbReference type="Gene3D" id="3.90.870.50">
    <property type="match status" value="1"/>
</dbReference>
<dbReference type="EMBL" id="VIWY01000005">
    <property type="protein sequence ID" value="TWG12568.1"/>
    <property type="molecule type" value="Genomic_DNA"/>
</dbReference>
<comment type="catalytic activity">
    <reaction evidence="7">
        <text>C-terminal L-cysteinyl-[HypE protein] + carbamoyl phosphate + ATP + H2O = C-terminal S-carboxamide-L-cysteinyl-[HypE protein] + AMP + phosphate + diphosphate + H(+)</text>
        <dbReference type="Rhea" id="RHEA:55636"/>
        <dbReference type="Rhea" id="RHEA-COMP:14247"/>
        <dbReference type="Rhea" id="RHEA-COMP:14392"/>
        <dbReference type="ChEBI" id="CHEBI:15377"/>
        <dbReference type="ChEBI" id="CHEBI:15378"/>
        <dbReference type="ChEBI" id="CHEBI:30616"/>
        <dbReference type="ChEBI" id="CHEBI:33019"/>
        <dbReference type="ChEBI" id="CHEBI:43474"/>
        <dbReference type="ChEBI" id="CHEBI:58228"/>
        <dbReference type="ChEBI" id="CHEBI:76913"/>
        <dbReference type="ChEBI" id="CHEBI:139126"/>
        <dbReference type="ChEBI" id="CHEBI:456215"/>
    </reaction>
</comment>
<dbReference type="GO" id="GO:0051604">
    <property type="term" value="P:protein maturation"/>
    <property type="evidence" value="ECO:0007669"/>
    <property type="project" value="TreeGrafter"/>
</dbReference>
<proteinExistence type="inferred from homology"/>
<dbReference type="GO" id="GO:0016743">
    <property type="term" value="F:carboxyl- or carbamoyltransferase activity"/>
    <property type="evidence" value="ECO:0007669"/>
    <property type="project" value="UniProtKB-UniRule"/>
</dbReference>
<dbReference type="SUPFAM" id="SSF55821">
    <property type="entry name" value="YrdC/RibB"/>
    <property type="match status" value="1"/>
</dbReference>
<keyword evidence="9" id="KW-0378">Hydrolase</keyword>
<dbReference type="NCBIfam" id="TIGR00143">
    <property type="entry name" value="hypF"/>
    <property type="match status" value="1"/>
</dbReference>
<dbReference type="PROSITE" id="PS51163">
    <property type="entry name" value="YRDC"/>
    <property type="match status" value="1"/>
</dbReference>
<comment type="caution">
    <text evidence="12">The sequence shown here is derived from an EMBL/GenBank/DDBJ whole genome shotgun (WGS) entry which is preliminary data.</text>
</comment>
<keyword evidence="4" id="KW-0479">Metal-binding</keyword>
<feature type="active site" evidence="9">
    <location>
        <position position="42"/>
    </location>
</feature>
<dbReference type="InterPro" id="IPR004421">
    <property type="entry name" value="Carbamoyltransferase_HypF"/>
</dbReference>
<dbReference type="Gene3D" id="3.30.420.360">
    <property type="match status" value="1"/>
</dbReference>
<evidence type="ECO:0000256" key="2">
    <source>
        <dbReference type="ARBA" id="ARBA00008097"/>
    </source>
</evidence>
<accession>A0A561VLT4</accession>